<feature type="compositionally biased region" description="Polar residues" evidence="1">
    <location>
        <begin position="37"/>
        <end position="51"/>
    </location>
</feature>
<gene>
    <name evidence="2" type="ORF">I316_02162</name>
</gene>
<feature type="compositionally biased region" description="Polar residues" evidence="1">
    <location>
        <begin position="113"/>
        <end position="135"/>
    </location>
</feature>
<name>A0A1B9GZ30_9TREE</name>
<reference evidence="2 3" key="1">
    <citation type="submission" date="2013-07" db="EMBL/GenBank/DDBJ databases">
        <title>The Genome Sequence of Cryptococcus heveanensis BCC8398.</title>
        <authorList>
            <consortium name="The Broad Institute Genome Sequencing Platform"/>
            <person name="Cuomo C."/>
            <person name="Litvintseva A."/>
            <person name="Chen Y."/>
            <person name="Heitman J."/>
            <person name="Sun S."/>
            <person name="Springer D."/>
            <person name="Dromer F."/>
            <person name="Young S.K."/>
            <person name="Zeng Q."/>
            <person name="Gargeya S."/>
            <person name="Fitzgerald M."/>
            <person name="Abouelleil A."/>
            <person name="Alvarado L."/>
            <person name="Berlin A.M."/>
            <person name="Chapman S.B."/>
            <person name="Dewar J."/>
            <person name="Goldberg J."/>
            <person name="Griggs A."/>
            <person name="Gujja S."/>
            <person name="Hansen M."/>
            <person name="Howarth C."/>
            <person name="Imamovic A."/>
            <person name="Larimer J."/>
            <person name="McCowan C."/>
            <person name="Murphy C."/>
            <person name="Pearson M."/>
            <person name="Priest M."/>
            <person name="Roberts A."/>
            <person name="Saif S."/>
            <person name="Shea T."/>
            <person name="Sykes S."/>
            <person name="Wortman J."/>
            <person name="Nusbaum C."/>
            <person name="Birren B."/>
        </authorList>
    </citation>
    <scope>NUCLEOTIDE SEQUENCE [LARGE SCALE GENOMIC DNA]</scope>
    <source>
        <strain evidence="2 3">BCC8398</strain>
    </source>
</reference>
<evidence type="ECO:0000313" key="3">
    <source>
        <dbReference type="Proteomes" id="UP000092666"/>
    </source>
</evidence>
<accession>A0A1B9GZ30</accession>
<protein>
    <submittedName>
        <fullName evidence="2">Uncharacterized protein</fullName>
    </submittedName>
</protein>
<evidence type="ECO:0000313" key="2">
    <source>
        <dbReference type="EMBL" id="OCF36288.1"/>
    </source>
</evidence>
<sequence>MSHSQKQDQVKTMCNAGAQTSPPPPSSYVNTPPKPQNGMSKTPDAGQSSSKWTDRMKGLRATPSEQKLAAHGAAGTDGSVPGFAGSSITAIDAAHGQNHNQSSAGHAHMLTNAPLTSSPQSSGTDLSSGTVTASNGRKKQDNNNSSSNVNNDHKTKTRYEEWYPGDASHDGRPAWWNRLFCCGYGIGCLLCLCSGWTCKHERG</sequence>
<evidence type="ECO:0000256" key="1">
    <source>
        <dbReference type="SAM" id="MobiDB-lite"/>
    </source>
</evidence>
<keyword evidence="3" id="KW-1185">Reference proteome</keyword>
<dbReference type="Proteomes" id="UP000092666">
    <property type="component" value="Unassembled WGS sequence"/>
</dbReference>
<dbReference type="OrthoDB" id="2596351at2759"/>
<proteinExistence type="predicted"/>
<organism evidence="2 3">
    <name type="scientific">Kwoniella heveanensis BCC8398</name>
    <dbReference type="NCBI Taxonomy" id="1296120"/>
    <lineage>
        <taxon>Eukaryota</taxon>
        <taxon>Fungi</taxon>
        <taxon>Dikarya</taxon>
        <taxon>Basidiomycota</taxon>
        <taxon>Agaricomycotina</taxon>
        <taxon>Tremellomycetes</taxon>
        <taxon>Tremellales</taxon>
        <taxon>Cryptococcaceae</taxon>
        <taxon>Kwoniella</taxon>
    </lineage>
</organism>
<feature type="region of interest" description="Disordered" evidence="1">
    <location>
        <begin position="111"/>
        <end position="156"/>
    </location>
</feature>
<dbReference type="AlphaFoldDB" id="A0A1B9GZ30"/>
<dbReference type="EMBL" id="KI669496">
    <property type="protein sequence ID" value="OCF36288.1"/>
    <property type="molecule type" value="Genomic_DNA"/>
</dbReference>
<reference evidence="3" key="2">
    <citation type="submission" date="2013-12" db="EMBL/GenBank/DDBJ databases">
        <title>Evolution of pathogenesis and genome organization in the Tremellales.</title>
        <authorList>
            <person name="Cuomo C."/>
            <person name="Litvintseva A."/>
            <person name="Heitman J."/>
            <person name="Chen Y."/>
            <person name="Sun S."/>
            <person name="Springer D."/>
            <person name="Dromer F."/>
            <person name="Young S."/>
            <person name="Zeng Q."/>
            <person name="Chapman S."/>
            <person name="Gujja S."/>
            <person name="Saif S."/>
            <person name="Birren B."/>
        </authorList>
    </citation>
    <scope>NUCLEOTIDE SEQUENCE [LARGE SCALE GENOMIC DNA]</scope>
    <source>
        <strain evidence="3">BCC8398</strain>
    </source>
</reference>
<feature type="region of interest" description="Disordered" evidence="1">
    <location>
        <begin position="1"/>
        <end position="77"/>
    </location>
</feature>